<dbReference type="RefSeq" id="WP_109564287.1">
    <property type="nucleotide sequence ID" value="NZ_QGDJ01000004.1"/>
</dbReference>
<evidence type="ECO:0000313" key="2">
    <source>
        <dbReference type="EMBL" id="SSA45836.1"/>
    </source>
</evidence>
<dbReference type="OrthoDB" id="9797575at2"/>
<dbReference type="Pfam" id="PF05164">
    <property type="entry name" value="ZapA"/>
    <property type="match status" value="1"/>
</dbReference>
<keyword evidence="3" id="KW-1185">Reference proteome</keyword>
<reference evidence="1 3" key="2">
    <citation type="submission" date="2018-03" db="EMBL/GenBank/DDBJ databases">
        <title>Genomic Encyclopedia of Archaeal and Bacterial Type Strains, Phase II (KMG-II): from individual species to whole genera.</title>
        <authorList>
            <person name="Goeker M."/>
        </authorList>
    </citation>
    <scope>NUCLEOTIDE SEQUENCE [LARGE SCALE GENOMIC DNA]</scope>
    <source>
        <strain evidence="1 3">DSM 25227</strain>
    </source>
</reference>
<gene>
    <name evidence="1" type="ORF">BCF38_104105</name>
    <name evidence="2" type="ORF">SAMN05421539_104105</name>
</gene>
<name>A0A2Y9AP25_9RHOB</name>
<dbReference type="EMBL" id="QGDJ01000004">
    <property type="protein sequence ID" value="PWJ19174.1"/>
    <property type="molecule type" value="Genomic_DNA"/>
</dbReference>
<sequence length="147" mass="15988">MPDVTIEIGGRAFTVACQDGEESYLSAAAALLDREAQQLVQAGSRLTPDRMLLMAGLMLADKSISAEEELRTMDRRLAQQTRLLDELQAQPTPEPVEVIKEVPVEVEKVVEVEKIVETISDEALARLKALADRAEALAAQSAERSAS</sequence>
<evidence type="ECO:0000313" key="1">
    <source>
        <dbReference type="EMBL" id="PWJ19174.1"/>
    </source>
</evidence>
<dbReference type="InterPro" id="IPR007838">
    <property type="entry name" value="Cell_div_ZapA-like"/>
</dbReference>
<dbReference type="Proteomes" id="UP000245839">
    <property type="component" value="Unassembled WGS sequence"/>
</dbReference>
<dbReference type="InterPro" id="IPR036192">
    <property type="entry name" value="Cell_div_ZapA-like_sf"/>
</dbReference>
<organism evidence="2 4">
    <name type="scientific">Jannaschia seohaensis</name>
    <dbReference type="NCBI Taxonomy" id="475081"/>
    <lineage>
        <taxon>Bacteria</taxon>
        <taxon>Pseudomonadati</taxon>
        <taxon>Pseudomonadota</taxon>
        <taxon>Alphaproteobacteria</taxon>
        <taxon>Rhodobacterales</taxon>
        <taxon>Roseobacteraceae</taxon>
        <taxon>Jannaschia</taxon>
    </lineage>
</organism>
<protein>
    <submittedName>
        <fullName evidence="2">Cell division protein ZapA</fullName>
    </submittedName>
</protein>
<dbReference type="EMBL" id="UETC01000004">
    <property type="protein sequence ID" value="SSA45836.1"/>
    <property type="molecule type" value="Genomic_DNA"/>
</dbReference>
<reference evidence="2 4" key="1">
    <citation type="submission" date="2016-10" db="EMBL/GenBank/DDBJ databases">
        <authorList>
            <person name="Cai Z."/>
        </authorList>
    </citation>
    <scope>NUCLEOTIDE SEQUENCE [LARGE SCALE GENOMIC DNA]</scope>
    <source>
        <strain evidence="2 4">DSM 25227</strain>
    </source>
</reference>
<keyword evidence="2" id="KW-0131">Cell cycle</keyword>
<evidence type="ECO:0000313" key="3">
    <source>
        <dbReference type="Proteomes" id="UP000245839"/>
    </source>
</evidence>
<dbReference type="GO" id="GO:0051301">
    <property type="term" value="P:cell division"/>
    <property type="evidence" value="ECO:0007669"/>
    <property type="project" value="UniProtKB-KW"/>
</dbReference>
<dbReference type="InterPro" id="IPR042233">
    <property type="entry name" value="Cell_div_ZapA_N"/>
</dbReference>
<evidence type="ECO:0000313" key="4">
    <source>
        <dbReference type="Proteomes" id="UP000251571"/>
    </source>
</evidence>
<proteinExistence type="predicted"/>
<dbReference type="Gene3D" id="3.30.160.880">
    <property type="entry name" value="Cell division protein ZapA protomer, N-terminal domain"/>
    <property type="match status" value="1"/>
</dbReference>
<keyword evidence="2" id="KW-0132">Cell division</keyword>
<accession>A0A2Y9AP25</accession>
<dbReference type="SUPFAM" id="SSF102829">
    <property type="entry name" value="Cell division protein ZapA-like"/>
    <property type="match status" value="1"/>
</dbReference>
<dbReference type="AlphaFoldDB" id="A0A2Y9AP25"/>
<dbReference type="Proteomes" id="UP000251571">
    <property type="component" value="Unassembled WGS sequence"/>
</dbReference>